<keyword evidence="1" id="KW-0732">Signal</keyword>
<accession>A0A4P7W5H5</accession>
<sequence length="287" mass="31888">MAGAVSVDEFWDWRRANVHKTVADIHCMLLDTRPDVRFGISPAGVAGKSHTSSDKWGMLPCGVKADDWQYKEIYSDPLGWLYQQTVDFISPQIYWPTTHSTAPYEPLVRWWSNAAGLYGCHFYSSMTLAPLEKNNTPSQRSEILRQVEANRALSMTGEFGSVFYSAKFLGKLSQDIAREHYSSKALSPRICRKGGEKPLSPSGLSSKGGVLSWREQKCDSGKLRRYAVYAFPAHLSREEIMDTGGDGIDSRYLVRISYGCSVAVPMGMGYAVTAIDGDSVESDPVFL</sequence>
<keyword evidence="4" id="KW-1185">Reference proteome</keyword>
<dbReference type="PANTHER" id="PTHR43405:SF1">
    <property type="entry name" value="GLYCOSYL HYDROLASE DIGH"/>
    <property type="match status" value="1"/>
</dbReference>
<reference evidence="4" key="1">
    <citation type="submission" date="2019-02" db="EMBL/GenBank/DDBJ databases">
        <title>Isolation and identification of novel species under the genus Muribaculum.</title>
        <authorList>
            <person name="Miyake S."/>
            <person name="Ding Y."/>
            <person name="Low A."/>
            <person name="Soh M."/>
            <person name="Seedorf H."/>
        </authorList>
    </citation>
    <scope>NUCLEOTIDE SEQUENCE [LARGE SCALE GENOMIC DNA]</scope>
    <source>
        <strain evidence="4">H5</strain>
    </source>
</reference>
<dbReference type="Proteomes" id="UP000297149">
    <property type="component" value="Chromosome"/>
</dbReference>
<dbReference type="EMBL" id="CP039396">
    <property type="protein sequence ID" value="QCD43253.1"/>
    <property type="molecule type" value="Genomic_DNA"/>
</dbReference>
<evidence type="ECO:0000313" key="3">
    <source>
        <dbReference type="EMBL" id="QCD43253.1"/>
    </source>
</evidence>
<evidence type="ECO:0000259" key="2">
    <source>
        <dbReference type="Pfam" id="PF02638"/>
    </source>
</evidence>
<feature type="domain" description="Glycosyl hydrolase-like 10" evidence="2">
    <location>
        <begin position="8"/>
        <end position="124"/>
    </location>
</feature>
<gene>
    <name evidence="3" type="ORF">E7747_13785</name>
</gene>
<dbReference type="KEGG" id="ddb:E7747_13785"/>
<evidence type="ECO:0000256" key="1">
    <source>
        <dbReference type="ARBA" id="ARBA00022729"/>
    </source>
</evidence>
<protein>
    <recommendedName>
        <fullName evidence="2">Glycosyl hydrolase-like 10 domain-containing protein</fullName>
    </recommendedName>
</protein>
<dbReference type="InterPro" id="IPR052177">
    <property type="entry name" value="Divisome_Glycosyl_Hydrolase"/>
</dbReference>
<organism evidence="3 4">
    <name type="scientific">Duncaniella dubosii</name>
    <dbReference type="NCBI Taxonomy" id="2518971"/>
    <lineage>
        <taxon>Bacteria</taxon>
        <taxon>Pseudomonadati</taxon>
        <taxon>Bacteroidota</taxon>
        <taxon>Bacteroidia</taxon>
        <taxon>Bacteroidales</taxon>
        <taxon>Muribaculaceae</taxon>
        <taxon>Duncaniella</taxon>
    </lineage>
</organism>
<dbReference type="Pfam" id="PF02638">
    <property type="entry name" value="GHL10"/>
    <property type="match status" value="1"/>
</dbReference>
<dbReference type="PANTHER" id="PTHR43405">
    <property type="entry name" value="GLYCOSYL HYDROLASE DIGH"/>
    <property type="match status" value="1"/>
</dbReference>
<evidence type="ECO:0000313" key="4">
    <source>
        <dbReference type="Proteomes" id="UP000297149"/>
    </source>
</evidence>
<dbReference type="InterPro" id="IPR003790">
    <property type="entry name" value="GHL10"/>
</dbReference>
<dbReference type="AlphaFoldDB" id="A0A4P7W5H5"/>
<proteinExistence type="predicted"/>
<name>A0A4P7W5H5_9BACT</name>